<dbReference type="Gene3D" id="1.10.510.10">
    <property type="entry name" value="Transferase(Phosphotransferase) domain 1"/>
    <property type="match status" value="1"/>
</dbReference>
<evidence type="ECO:0000313" key="1">
    <source>
        <dbReference type="EMBL" id="KMU81608.1"/>
    </source>
</evidence>
<protein>
    <recommendedName>
        <fullName evidence="3">Protein kinase domain-containing protein</fullName>
    </recommendedName>
</protein>
<dbReference type="InterPro" id="IPR011009">
    <property type="entry name" value="Kinase-like_dom_sf"/>
</dbReference>
<sequence>MPKTCVGSIRKADTIYRDERGFDDSLKINIDFEKVEFVKTLRSSEASSIFHINYYGKARVLKVFHNNRDPGYASDRIRDLNRSRCEIRAYCRLKQFGICDTGFVPQFYGFAVDINPANCAPHLDAFQQDVNPPCAVLIEYLSRPQLLDCVTYTPERLQKAVIGLQRIHSARVEHNDPYPKNIMIVPGDPERVVWIDFDTAIVLPENGSIGGKEHQRIEFETAVLKVSGNCLKKTRKKASHPIPSSTRKLLLRRRRKL</sequence>
<dbReference type="Proteomes" id="UP000054559">
    <property type="component" value="Unassembled WGS sequence"/>
</dbReference>
<organism evidence="1 2">
    <name type="scientific">Coccidioides immitis RMSCC 3703</name>
    <dbReference type="NCBI Taxonomy" id="454286"/>
    <lineage>
        <taxon>Eukaryota</taxon>
        <taxon>Fungi</taxon>
        <taxon>Dikarya</taxon>
        <taxon>Ascomycota</taxon>
        <taxon>Pezizomycotina</taxon>
        <taxon>Eurotiomycetes</taxon>
        <taxon>Eurotiomycetidae</taxon>
        <taxon>Onygenales</taxon>
        <taxon>Onygenaceae</taxon>
        <taxon>Coccidioides</taxon>
    </lineage>
</organism>
<dbReference type="AlphaFoldDB" id="A0A0J8RCJ9"/>
<gene>
    <name evidence="1" type="ORF">CISG_09221</name>
</gene>
<dbReference type="EMBL" id="DS268205">
    <property type="protein sequence ID" value="KMU81608.1"/>
    <property type="molecule type" value="Genomic_DNA"/>
</dbReference>
<dbReference type="OrthoDB" id="4185642at2759"/>
<proteinExistence type="predicted"/>
<accession>A0A0J8RCJ9</accession>
<reference evidence="2" key="1">
    <citation type="journal article" date="2010" name="Genome Res.">
        <title>Population genomic sequencing of Coccidioides fungi reveals recent hybridization and transposon control.</title>
        <authorList>
            <person name="Neafsey D.E."/>
            <person name="Barker B.M."/>
            <person name="Sharpton T.J."/>
            <person name="Stajich J.E."/>
            <person name="Park D.J."/>
            <person name="Whiston E."/>
            <person name="Hung C.-Y."/>
            <person name="McMahan C."/>
            <person name="White J."/>
            <person name="Sykes S."/>
            <person name="Heiman D."/>
            <person name="Young S."/>
            <person name="Zeng Q."/>
            <person name="Abouelleil A."/>
            <person name="Aftuck L."/>
            <person name="Bessette D."/>
            <person name="Brown A."/>
            <person name="FitzGerald M."/>
            <person name="Lui A."/>
            <person name="Macdonald J.P."/>
            <person name="Priest M."/>
            <person name="Orbach M.J."/>
            <person name="Galgiani J.N."/>
            <person name="Kirkland T.N."/>
            <person name="Cole G.T."/>
            <person name="Birren B.W."/>
            <person name="Henn M.R."/>
            <person name="Taylor J.W."/>
            <person name="Rounsley S.D."/>
        </authorList>
    </citation>
    <scope>NUCLEOTIDE SEQUENCE [LARGE SCALE GENOMIC DNA]</scope>
    <source>
        <strain evidence="2">RMSCC 3703</strain>
    </source>
</reference>
<name>A0A0J8RCJ9_COCIT</name>
<evidence type="ECO:0000313" key="2">
    <source>
        <dbReference type="Proteomes" id="UP000054559"/>
    </source>
</evidence>
<dbReference type="SUPFAM" id="SSF56112">
    <property type="entry name" value="Protein kinase-like (PK-like)"/>
    <property type="match status" value="1"/>
</dbReference>
<evidence type="ECO:0008006" key="3">
    <source>
        <dbReference type="Google" id="ProtNLM"/>
    </source>
</evidence>